<keyword evidence="3" id="KW-0479">Metal-binding</keyword>
<dbReference type="SUPFAM" id="SSF47188">
    <property type="entry name" value="Hemerythrin-like"/>
    <property type="match status" value="1"/>
</dbReference>
<proteinExistence type="inferred from homology"/>
<dbReference type="PANTHER" id="PTHR37164:SF1">
    <property type="entry name" value="BACTERIOHEMERYTHRIN"/>
    <property type="match status" value="1"/>
</dbReference>
<keyword evidence="2" id="KW-0813">Transport</keyword>
<dbReference type="GO" id="GO:0046872">
    <property type="term" value="F:metal ion binding"/>
    <property type="evidence" value="ECO:0007669"/>
    <property type="project" value="UniProtKB-KW"/>
</dbReference>
<dbReference type="PROSITE" id="PS00550">
    <property type="entry name" value="HEMERYTHRINS"/>
    <property type="match status" value="1"/>
</dbReference>
<comment type="similarity">
    <text evidence="1">Belongs to the hemerythrin family.</text>
</comment>
<dbReference type="PATRIC" id="fig|1249627.3.peg.4112"/>
<organism evidence="6 7">
    <name type="scientific">Imhoffiella purpurea</name>
    <dbReference type="NCBI Taxonomy" id="1249627"/>
    <lineage>
        <taxon>Bacteria</taxon>
        <taxon>Pseudomonadati</taxon>
        <taxon>Pseudomonadota</taxon>
        <taxon>Gammaproteobacteria</taxon>
        <taxon>Chromatiales</taxon>
        <taxon>Chromatiaceae</taxon>
        <taxon>Imhoffiella</taxon>
    </lineage>
</organism>
<dbReference type="InterPro" id="IPR012312">
    <property type="entry name" value="Hemerythrin-like"/>
</dbReference>
<dbReference type="Gene3D" id="1.20.120.50">
    <property type="entry name" value="Hemerythrin-like"/>
    <property type="match status" value="1"/>
</dbReference>
<feature type="domain" description="Hemerythrin-like" evidence="5">
    <location>
        <begin position="14"/>
        <end position="126"/>
    </location>
</feature>
<evidence type="ECO:0000313" key="7">
    <source>
        <dbReference type="Proteomes" id="UP000019460"/>
    </source>
</evidence>
<evidence type="ECO:0000256" key="3">
    <source>
        <dbReference type="ARBA" id="ARBA00022723"/>
    </source>
</evidence>
<dbReference type="PANTHER" id="PTHR37164">
    <property type="entry name" value="BACTERIOHEMERYTHRIN"/>
    <property type="match status" value="1"/>
</dbReference>
<dbReference type="NCBIfam" id="NF033749">
    <property type="entry name" value="bact_hemeryth"/>
    <property type="match status" value="1"/>
</dbReference>
<dbReference type="AlphaFoldDB" id="W9V6V0"/>
<gene>
    <name evidence="6" type="ORF">D779_4049</name>
</gene>
<dbReference type="eggNOG" id="COG2703">
    <property type="taxonomic scope" value="Bacteria"/>
</dbReference>
<evidence type="ECO:0000256" key="2">
    <source>
        <dbReference type="ARBA" id="ARBA00022621"/>
    </source>
</evidence>
<dbReference type="EMBL" id="AONC01000085">
    <property type="protein sequence ID" value="EXJ12631.1"/>
    <property type="molecule type" value="Genomic_DNA"/>
</dbReference>
<reference evidence="6 7" key="1">
    <citation type="submission" date="2012-11" db="EMBL/GenBank/DDBJ databases">
        <title>Genome assembly of Thiorhodococcus sp. AK35.</title>
        <authorList>
            <person name="Nupur N."/>
            <person name="Khatri I."/>
            <person name="Subramanian S."/>
            <person name="Pinnaka A."/>
        </authorList>
    </citation>
    <scope>NUCLEOTIDE SEQUENCE [LARGE SCALE GENOMIC DNA]</scope>
    <source>
        <strain evidence="6 7">AK35</strain>
    </source>
</reference>
<dbReference type="InterPro" id="IPR050669">
    <property type="entry name" value="Hemerythrin"/>
</dbReference>
<comment type="caution">
    <text evidence="6">The sequence shown here is derived from an EMBL/GenBank/DDBJ whole genome shotgun (WGS) entry which is preliminary data.</text>
</comment>
<keyword evidence="7" id="KW-1185">Reference proteome</keyword>
<dbReference type="InterPro" id="IPR012827">
    <property type="entry name" value="Hemerythrin_metal-bd"/>
</dbReference>
<name>W9V6V0_9GAMM</name>
<evidence type="ECO:0000259" key="5">
    <source>
        <dbReference type="Pfam" id="PF01814"/>
    </source>
</evidence>
<dbReference type="RefSeq" id="WP_043757957.1">
    <property type="nucleotide sequence ID" value="NZ_AONC01000085.1"/>
</dbReference>
<dbReference type="STRING" id="1249627.D779_4049"/>
<keyword evidence="4" id="KW-0408">Iron</keyword>
<dbReference type="InterPro" id="IPR016131">
    <property type="entry name" value="Haemerythrin_Fe_BS"/>
</dbReference>
<dbReference type="InterPro" id="IPR035938">
    <property type="entry name" value="Hemerythrin-like_sf"/>
</dbReference>
<evidence type="ECO:0000256" key="1">
    <source>
        <dbReference type="ARBA" id="ARBA00010587"/>
    </source>
</evidence>
<dbReference type="NCBIfam" id="TIGR02481">
    <property type="entry name" value="hemeryth_dom"/>
    <property type="match status" value="1"/>
</dbReference>
<evidence type="ECO:0000313" key="6">
    <source>
        <dbReference type="EMBL" id="EXJ12631.1"/>
    </source>
</evidence>
<sequence length="154" mass="17939">MAKFVEWSDALSVGIEEIDAQHRVLVELVNEMHDAIQEHHASEAIHGILDKLAEYTRIHFAVEESLMRILDYPDYEVHKHQHEELIRTLRDLQDKVASGKTAVGFELMHFLKLWLTKHIIESDKEYGSYFLASGVRPRLKKKSWVARLWDGLHG</sequence>
<keyword evidence="2" id="KW-0561">Oxygen transport</keyword>
<dbReference type="CDD" id="cd12107">
    <property type="entry name" value="Hemerythrin"/>
    <property type="match status" value="1"/>
</dbReference>
<protein>
    <submittedName>
        <fullName evidence="6">Methyl-accepting chemotaxis protein</fullName>
    </submittedName>
</protein>
<dbReference type="Pfam" id="PF01814">
    <property type="entry name" value="Hemerythrin"/>
    <property type="match status" value="1"/>
</dbReference>
<evidence type="ECO:0000256" key="4">
    <source>
        <dbReference type="ARBA" id="ARBA00023004"/>
    </source>
</evidence>
<dbReference type="GO" id="GO:0005344">
    <property type="term" value="F:oxygen carrier activity"/>
    <property type="evidence" value="ECO:0007669"/>
    <property type="project" value="UniProtKB-KW"/>
</dbReference>
<accession>W9V6V0</accession>
<dbReference type="Proteomes" id="UP000019460">
    <property type="component" value="Unassembled WGS sequence"/>
</dbReference>
<dbReference type="OrthoDB" id="1122424at2"/>